<dbReference type="Proteomes" id="UP001148629">
    <property type="component" value="Unassembled WGS sequence"/>
</dbReference>
<organism evidence="1 2">
    <name type="scientific">Fusarium decemcellulare</name>
    <dbReference type="NCBI Taxonomy" id="57161"/>
    <lineage>
        <taxon>Eukaryota</taxon>
        <taxon>Fungi</taxon>
        <taxon>Dikarya</taxon>
        <taxon>Ascomycota</taxon>
        <taxon>Pezizomycotina</taxon>
        <taxon>Sordariomycetes</taxon>
        <taxon>Hypocreomycetidae</taxon>
        <taxon>Hypocreales</taxon>
        <taxon>Nectriaceae</taxon>
        <taxon>Fusarium</taxon>
        <taxon>Fusarium decemcellulare species complex</taxon>
    </lineage>
</organism>
<protein>
    <submittedName>
        <fullName evidence="1">Uncharacterized protein</fullName>
    </submittedName>
</protein>
<name>A0ACC1S1P4_9HYPO</name>
<sequence>MADTSRKRKKNKSTPKPNNKATPPFDCFENIAPEGDVVFVLTGKTRVRVNSAIMRAVSPVFNLMLGPNFKEGHALAAATNGTSVEIPLPDDDDEAFGWICRALHCQADTNLWLPQLAKLVQVLELADKYAVIKAIELSVDFWIRKSIEMIEEALCGPGNSDMIHYWHLSLACYRVHASKSFELVTRELILNQDRPSFFELASTMESEPKTSQLASARVIYRLAWMLEEKRASFIRKGADCFHSEIPVTLGACPKASKEIMYDYLYTLFGHCIRGSDIYTSKLCCILYCCRDIPPYLWPHECDDEKRWSCAACLKFCYESIRDLQDLIEHQLKGLCLTCFDHSKTSECTDEHEAMKAKEKEQVVKEWRDEVRK</sequence>
<proteinExistence type="predicted"/>
<evidence type="ECO:0000313" key="1">
    <source>
        <dbReference type="EMBL" id="KAJ3530266.1"/>
    </source>
</evidence>
<comment type="caution">
    <text evidence="1">The sequence shown here is derived from an EMBL/GenBank/DDBJ whole genome shotgun (WGS) entry which is preliminary data.</text>
</comment>
<evidence type="ECO:0000313" key="2">
    <source>
        <dbReference type="Proteomes" id="UP001148629"/>
    </source>
</evidence>
<keyword evidence="2" id="KW-1185">Reference proteome</keyword>
<reference evidence="1" key="1">
    <citation type="submission" date="2022-08" db="EMBL/GenBank/DDBJ databases">
        <title>Genome Sequence of Fusarium decemcellulare.</title>
        <authorList>
            <person name="Buettner E."/>
        </authorList>
    </citation>
    <scope>NUCLEOTIDE SEQUENCE</scope>
    <source>
        <strain evidence="1">Babe19</strain>
    </source>
</reference>
<dbReference type="EMBL" id="JANRMS010001191">
    <property type="protein sequence ID" value="KAJ3530266.1"/>
    <property type="molecule type" value="Genomic_DNA"/>
</dbReference>
<accession>A0ACC1S1P4</accession>
<gene>
    <name evidence="1" type="ORF">NM208_g9403</name>
</gene>